<dbReference type="STRING" id="260552.Mag101_01675"/>
<dbReference type="AlphaFoldDB" id="A0A1Q2M1F0"/>
<dbReference type="KEGG" id="maga:Mag101_01675"/>
<proteinExistence type="predicted"/>
<evidence type="ECO:0000313" key="4">
    <source>
        <dbReference type="Proteomes" id="UP000188219"/>
    </source>
</evidence>
<evidence type="ECO:0000256" key="1">
    <source>
        <dbReference type="SAM" id="Coils"/>
    </source>
</evidence>
<organism evidence="3 4">
    <name type="scientific">Microbulbifer agarilyticus</name>
    <dbReference type="NCBI Taxonomy" id="260552"/>
    <lineage>
        <taxon>Bacteria</taxon>
        <taxon>Pseudomonadati</taxon>
        <taxon>Pseudomonadota</taxon>
        <taxon>Gammaproteobacteria</taxon>
        <taxon>Cellvibrionales</taxon>
        <taxon>Microbulbiferaceae</taxon>
        <taxon>Microbulbifer</taxon>
    </lineage>
</organism>
<reference evidence="3" key="1">
    <citation type="submission" date="2017-02" db="EMBL/GenBank/DDBJ databases">
        <title>Genome of Microbulbifer agarilyticus GP101.</title>
        <authorList>
            <person name="Jung J."/>
            <person name="Bae S.S."/>
            <person name="Baek K."/>
        </authorList>
    </citation>
    <scope>NUCLEOTIDE SEQUENCE [LARGE SCALE GENOMIC DNA]</scope>
    <source>
        <strain evidence="3">GP101</strain>
    </source>
</reference>
<name>A0A1Q2M1F0_9GAMM</name>
<keyword evidence="4" id="KW-1185">Reference proteome</keyword>
<feature type="region of interest" description="Disordered" evidence="2">
    <location>
        <begin position="75"/>
        <end position="94"/>
    </location>
</feature>
<sequence length="201" mass="21043">MSNVTVAQQEVALPDEGPALDVQADVVDPDVTLQVVEDAQSVEDLLNSIELPEEVRALAEQRLAAALAAIKAAREASPSNADEVPSSGEVSSEVAERREAMLAEMAERRGEMMANAQNAALAANEQAQQAVESAREAVEEALKNGLTSDEMQGMIEQMVQDILGSLPADAGADMSEVDTLLESLRGDVAAEPVDVSDATGS</sequence>
<dbReference type="Proteomes" id="UP000188219">
    <property type="component" value="Chromosome"/>
</dbReference>
<gene>
    <name evidence="3" type="ORF">Mag101_01675</name>
</gene>
<keyword evidence="1" id="KW-0175">Coiled coil</keyword>
<protein>
    <submittedName>
        <fullName evidence="3">Uncharacterized protein</fullName>
    </submittedName>
</protein>
<evidence type="ECO:0000313" key="3">
    <source>
        <dbReference type="EMBL" id="AQQ66496.1"/>
    </source>
</evidence>
<evidence type="ECO:0000256" key="2">
    <source>
        <dbReference type="SAM" id="MobiDB-lite"/>
    </source>
</evidence>
<accession>A0A1Q2M1F0</accession>
<feature type="coiled-coil region" evidence="1">
    <location>
        <begin position="113"/>
        <end position="144"/>
    </location>
</feature>
<dbReference type="EMBL" id="CP019650">
    <property type="protein sequence ID" value="AQQ66496.1"/>
    <property type="molecule type" value="Genomic_DNA"/>
</dbReference>